<gene>
    <name evidence="1" type="ORF">FPOG_00270</name>
</gene>
<name>K1GJE0_9FUSO</name>
<dbReference type="AlphaFoldDB" id="K1GJE0"/>
<comment type="caution">
    <text evidence="1">The sequence shown here is derived from an EMBL/GenBank/DDBJ whole genome shotgun (WGS) entry which is preliminary data.</text>
</comment>
<protein>
    <submittedName>
        <fullName evidence="1">Uncharacterized protein</fullName>
    </submittedName>
</protein>
<organism evidence="1 2">
    <name type="scientific">Fusobacterium periodonticum D10</name>
    <dbReference type="NCBI Taxonomy" id="620833"/>
    <lineage>
        <taxon>Bacteria</taxon>
        <taxon>Fusobacteriati</taxon>
        <taxon>Fusobacteriota</taxon>
        <taxon>Fusobacteriia</taxon>
        <taxon>Fusobacteriales</taxon>
        <taxon>Fusobacteriaceae</taxon>
        <taxon>Fusobacterium</taxon>
    </lineage>
</organism>
<sequence>MIVKDKYAEAEFKDIVKYKIKWIFKILKIASIFNIIKYRIKWIFKIVYKIYMNYVELYDFDNLL</sequence>
<evidence type="ECO:0000313" key="2">
    <source>
        <dbReference type="Proteomes" id="UP000005809"/>
    </source>
</evidence>
<dbReference type="RefSeq" id="WP_005967471.1">
    <property type="nucleotide sequence ID" value="NZ_JH815384.1"/>
</dbReference>
<dbReference type="HOGENOM" id="CLU_2861312_0_0_0"/>
<dbReference type="EMBL" id="ACIF01000220">
    <property type="protein sequence ID" value="EKA93480.1"/>
    <property type="molecule type" value="Genomic_DNA"/>
</dbReference>
<dbReference type="PATRIC" id="fig|620833.3.peg.1273"/>
<reference evidence="1 2" key="1">
    <citation type="submission" date="2012-05" db="EMBL/GenBank/DDBJ databases">
        <title>The Genome Sequence of Fusobacterium periodontium Oral Taxon 201 Strain D10.</title>
        <authorList>
            <consortium name="The Broad Institute Genome Sequencing Platform"/>
            <consortium name="The Broad Institute Genome Sequencing Center for Infectious Disease"/>
            <person name="Earl A."/>
            <person name="Ward D."/>
            <person name="Feldgarden M."/>
            <person name="Gevers D."/>
            <person name="Strauss J."/>
            <person name="Sibley C."/>
            <person name="White A."/>
            <person name="Ambrose C.E."/>
            <person name="Allen-Vercoe E."/>
            <person name="Walker B."/>
            <person name="Young S.K."/>
            <person name="Zeng Q."/>
            <person name="Gargeya S."/>
            <person name="Fitzgerald M."/>
            <person name="Haas B."/>
            <person name="Abouelleil A."/>
            <person name="Alvarado L."/>
            <person name="Arachchi H.M."/>
            <person name="Berlin A.M."/>
            <person name="Chapman S.B."/>
            <person name="Goldberg J."/>
            <person name="Griggs A."/>
            <person name="Gujja S."/>
            <person name="Hansen M."/>
            <person name="Howarth C."/>
            <person name="Imamovic A."/>
            <person name="Larimer J."/>
            <person name="McCowan C."/>
            <person name="Montmayeur A."/>
            <person name="Murphy C."/>
            <person name="Neiman D."/>
            <person name="Pearson M."/>
            <person name="Priest M."/>
            <person name="Roberts A."/>
            <person name="Saif S."/>
            <person name="Shea T."/>
            <person name="Sisk P."/>
            <person name="Sykes S."/>
            <person name="Wortman J."/>
            <person name="Nusbaum C."/>
            <person name="Birren B."/>
        </authorList>
    </citation>
    <scope>NUCLEOTIDE SEQUENCE [LARGE SCALE GENOMIC DNA]</scope>
    <source>
        <strain evidence="1 2">D10</strain>
    </source>
</reference>
<proteinExistence type="predicted"/>
<evidence type="ECO:0000313" key="1">
    <source>
        <dbReference type="EMBL" id="EKA93480.1"/>
    </source>
</evidence>
<dbReference type="Proteomes" id="UP000005809">
    <property type="component" value="Unassembled WGS sequence"/>
</dbReference>
<accession>K1GJE0</accession>